<feature type="domain" description="HTH tetR-type" evidence="3">
    <location>
        <begin position="6"/>
        <end position="66"/>
    </location>
</feature>
<keyword evidence="5" id="KW-1185">Reference proteome</keyword>
<reference evidence="4 5" key="1">
    <citation type="submission" date="2018-09" db="EMBL/GenBank/DDBJ databases">
        <title>Whole genome sequencing of Microbacterium oryzae strain MB-10T.</title>
        <authorList>
            <person name="Das S.K."/>
        </authorList>
    </citation>
    <scope>NUCLEOTIDE SEQUENCE [LARGE SCALE GENOMIC DNA]</scope>
    <source>
        <strain evidence="4 5">MB-10</strain>
    </source>
</reference>
<sequence length="199" mass="21498">MDARMVRTRDALTAAIGDLLVDSEDRLPSITDVCSAAGVSRPTFYQHFADVSSLVQAAAVERLRVLFDRVVPDPAGEQWEAAMPRVVSELLDSLFADADFYGRVLRSSNAHAFQERVVEFLAARLLAFSPLGDAVRAGADARRLQRSATFLAAGATWLVVGWLLEADRRPSVPEGAEEIADLLVTSITAQRPTGAASTK</sequence>
<evidence type="ECO:0000256" key="2">
    <source>
        <dbReference type="PROSITE-ProRule" id="PRU00335"/>
    </source>
</evidence>
<dbReference type="PROSITE" id="PS50977">
    <property type="entry name" value="HTH_TETR_2"/>
    <property type="match status" value="1"/>
</dbReference>
<evidence type="ECO:0000313" key="4">
    <source>
        <dbReference type="EMBL" id="QGU28378.1"/>
    </source>
</evidence>
<name>A0A6I6EBE5_9MICO</name>
<dbReference type="GO" id="GO:0003677">
    <property type="term" value="F:DNA binding"/>
    <property type="evidence" value="ECO:0007669"/>
    <property type="project" value="UniProtKB-UniRule"/>
</dbReference>
<accession>A0A6I6EBE5</accession>
<feature type="DNA-binding region" description="H-T-H motif" evidence="2">
    <location>
        <begin position="29"/>
        <end position="48"/>
    </location>
</feature>
<dbReference type="EMBL" id="CP032550">
    <property type="protein sequence ID" value="QGU28378.1"/>
    <property type="molecule type" value="Genomic_DNA"/>
</dbReference>
<dbReference type="SUPFAM" id="SSF46689">
    <property type="entry name" value="Homeodomain-like"/>
    <property type="match status" value="1"/>
</dbReference>
<dbReference type="InterPro" id="IPR009057">
    <property type="entry name" value="Homeodomain-like_sf"/>
</dbReference>
<dbReference type="InterPro" id="IPR001647">
    <property type="entry name" value="HTH_TetR"/>
</dbReference>
<organism evidence="4 5">
    <name type="scientific">Microbacterium oryzae</name>
    <dbReference type="NCBI Taxonomy" id="743009"/>
    <lineage>
        <taxon>Bacteria</taxon>
        <taxon>Bacillati</taxon>
        <taxon>Actinomycetota</taxon>
        <taxon>Actinomycetes</taxon>
        <taxon>Micrococcales</taxon>
        <taxon>Microbacteriaceae</taxon>
        <taxon>Microbacterium</taxon>
    </lineage>
</organism>
<keyword evidence="1 2" id="KW-0238">DNA-binding</keyword>
<protein>
    <submittedName>
        <fullName evidence="4">TetR/AcrR family transcriptional regulator</fullName>
    </submittedName>
</protein>
<proteinExistence type="predicted"/>
<evidence type="ECO:0000259" key="3">
    <source>
        <dbReference type="PROSITE" id="PS50977"/>
    </source>
</evidence>
<dbReference type="KEGG" id="moj:D7D94_12360"/>
<evidence type="ECO:0000256" key="1">
    <source>
        <dbReference type="ARBA" id="ARBA00023125"/>
    </source>
</evidence>
<evidence type="ECO:0000313" key="5">
    <source>
        <dbReference type="Proteomes" id="UP000422989"/>
    </source>
</evidence>
<dbReference type="AlphaFoldDB" id="A0A6I6EBE5"/>
<dbReference type="Proteomes" id="UP000422989">
    <property type="component" value="Chromosome"/>
</dbReference>
<dbReference type="Gene3D" id="1.10.357.10">
    <property type="entry name" value="Tetracycline Repressor, domain 2"/>
    <property type="match status" value="1"/>
</dbReference>
<gene>
    <name evidence="4" type="ORF">D7D94_12360</name>
</gene>